<comment type="pathway">
    <text evidence="4 17">Metabolic intermediate biosynthesis; chorismate biosynthesis; chorismate from D-erythrose 4-phosphate and phosphoenolpyruvate: step 2/7.</text>
</comment>
<dbReference type="RefSeq" id="WP_087678943.1">
    <property type="nucleotide sequence ID" value="NZ_FUWV01000009.1"/>
</dbReference>
<evidence type="ECO:0000313" key="21">
    <source>
        <dbReference type="Proteomes" id="UP000196365"/>
    </source>
</evidence>
<feature type="binding site" evidence="17">
    <location>
        <begin position="130"/>
        <end position="131"/>
    </location>
    <ligand>
        <name>NAD(+)</name>
        <dbReference type="ChEBI" id="CHEBI:57540"/>
    </ligand>
</feature>
<dbReference type="NCBIfam" id="TIGR01357">
    <property type="entry name" value="aroB"/>
    <property type="match status" value="1"/>
</dbReference>
<feature type="domain" description="3-dehydroquinate synthase N-terminal" evidence="18">
    <location>
        <begin position="68"/>
        <end position="178"/>
    </location>
</feature>
<feature type="binding site" evidence="17">
    <location>
        <position position="246"/>
    </location>
    <ligand>
        <name>Zn(2+)</name>
        <dbReference type="ChEBI" id="CHEBI:29105"/>
    </ligand>
</feature>
<dbReference type="SUPFAM" id="SSF56796">
    <property type="entry name" value="Dehydroquinate synthase-like"/>
    <property type="match status" value="1"/>
</dbReference>
<dbReference type="EMBL" id="FUWV01000009">
    <property type="protein sequence ID" value="SJZ73363.1"/>
    <property type="molecule type" value="Genomic_DNA"/>
</dbReference>
<feature type="binding site" evidence="17">
    <location>
        <position position="185"/>
    </location>
    <ligand>
        <name>Zn(2+)</name>
        <dbReference type="ChEBI" id="CHEBI:29105"/>
    </ligand>
</feature>
<comment type="similarity">
    <text evidence="5 17">Belongs to the sugar phosphate cyclases superfamily. Dehydroquinate synthase family.</text>
</comment>
<dbReference type="GO" id="GO:0009073">
    <property type="term" value="P:aromatic amino acid family biosynthetic process"/>
    <property type="evidence" value="ECO:0007669"/>
    <property type="project" value="UniProtKB-KW"/>
</dbReference>
<dbReference type="GO" id="GO:0008652">
    <property type="term" value="P:amino acid biosynthetic process"/>
    <property type="evidence" value="ECO:0007669"/>
    <property type="project" value="UniProtKB-KW"/>
</dbReference>
<accession>A0A1T4N247</accession>
<dbReference type="PANTHER" id="PTHR43622:SF7">
    <property type="entry name" value="3-DEHYDROQUINATE SYNTHASE, CHLOROPLASTIC"/>
    <property type="match status" value="1"/>
</dbReference>
<evidence type="ECO:0000313" key="20">
    <source>
        <dbReference type="EMBL" id="SJZ73363.1"/>
    </source>
</evidence>
<dbReference type="GO" id="GO:0005737">
    <property type="term" value="C:cytoplasm"/>
    <property type="evidence" value="ECO:0007669"/>
    <property type="project" value="UniProtKB-SubCell"/>
</dbReference>
<comment type="subcellular location">
    <subcellularLocation>
        <location evidence="3 17">Cytoplasm</location>
    </subcellularLocation>
</comment>
<reference evidence="20 21" key="1">
    <citation type="submission" date="2017-02" db="EMBL/GenBank/DDBJ databases">
        <authorList>
            <person name="Peterson S.W."/>
        </authorList>
    </citation>
    <scope>NUCLEOTIDE SEQUENCE [LARGE SCALE GENOMIC DNA]</scope>
    <source>
        <strain evidence="20 21">DSM 15102</strain>
    </source>
</reference>
<keyword evidence="11 17" id="KW-0547">Nucleotide-binding</keyword>
<dbReference type="UniPathway" id="UPA00053">
    <property type="reaction ID" value="UER00085"/>
</dbReference>
<dbReference type="CDD" id="cd08195">
    <property type="entry name" value="DHQS"/>
    <property type="match status" value="1"/>
</dbReference>
<dbReference type="InterPro" id="IPR016037">
    <property type="entry name" value="DHQ_synth_AroB"/>
</dbReference>
<dbReference type="InterPro" id="IPR030960">
    <property type="entry name" value="DHQS/DOIS_N"/>
</dbReference>
<feature type="binding site" evidence="17">
    <location>
        <position position="143"/>
    </location>
    <ligand>
        <name>NAD(+)</name>
        <dbReference type="ChEBI" id="CHEBI:57540"/>
    </ligand>
</feature>
<comment type="catalytic activity">
    <reaction evidence="1 17">
        <text>7-phospho-2-dehydro-3-deoxy-D-arabino-heptonate = 3-dehydroquinate + phosphate</text>
        <dbReference type="Rhea" id="RHEA:21968"/>
        <dbReference type="ChEBI" id="CHEBI:32364"/>
        <dbReference type="ChEBI" id="CHEBI:43474"/>
        <dbReference type="ChEBI" id="CHEBI:58394"/>
        <dbReference type="EC" id="4.2.3.4"/>
    </reaction>
</comment>
<evidence type="ECO:0000256" key="15">
    <source>
        <dbReference type="ARBA" id="ARBA00023239"/>
    </source>
</evidence>
<dbReference type="Proteomes" id="UP000196365">
    <property type="component" value="Unassembled WGS sequence"/>
</dbReference>
<comment type="cofactor">
    <cofactor evidence="17">
        <name>Co(2+)</name>
        <dbReference type="ChEBI" id="CHEBI:48828"/>
    </cofactor>
    <cofactor evidence="17">
        <name>Zn(2+)</name>
        <dbReference type="ChEBI" id="CHEBI:29105"/>
    </cofactor>
    <text evidence="17">Binds 1 divalent metal cation per subunit. Can use either Co(2+) or Zn(2+).</text>
</comment>
<dbReference type="GO" id="GO:0046872">
    <property type="term" value="F:metal ion binding"/>
    <property type="evidence" value="ECO:0007669"/>
    <property type="project" value="UniProtKB-KW"/>
</dbReference>
<feature type="binding site" evidence="17">
    <location>
        <position position="152"/>
    </location>
    <ligand>
        <name>NAD(+)</name>
        <dbReference type="ChEBI" id="CHEBI:57540"/>
    </ligand>
</feature>
<keyword evidence="21" id="KW-1185">Reference proteome</keyword>
<evidence type="ECO:0000256" key="1">
    <source>
        <dbReference type="ARBA" id="ARBA00001393"/>
    </source>
</evidence>
<dbReference type="InterPro" id="IPR030963">
    <property type="entry name" value="DHQ_synth_fam"/>
</dbReference>
<keyword evidence="12 17" id="KW-0862">Zinc</keyword>
<dbReference type="Gene3D" id="3.40.50.1970">
    <property type="match status" value="1"/>
</dbReference>
<protein>
    <recommendedName>
        <fullName evidence="7 17">3-dehydroquinate synthase</fullName>
        <shortName evidence="17">DHQS</shortName>
        <ecNumber evidence="6 17">4.2.3.4</ecNumber>
    </recommendedName>
</protein>
<keyword evidence="15 17" id="KW-0456">Lyase</keyword>
<dbReference type="Gene3D" id="1.20.1090.10">
    <property type="entry name" value="Dehydroquinate synthase-like - alpha domain"/>
    <property type="match status" value="1"/>
</dbReference>
<keyword evidence="16 17" id="KW-0170">Cobalt</keyword>
<dbReference type="PIRSF" id="PIRSF001455">
    <property type="entry name" value="DHQ_synth"/>
    <property type="match status" value="1"/>
</dbReference>
<comment type="caution">
    <text evidence="17">Lacks conserved residue(s) required for the propagation of feature annotation.</text>
</comment>
<evidence type="ECO:0000256" key="6">
    <source>
        <dbReference type="ARBA" id="ARBA00013031"/>
    </source>
</evidence>
<evidence type="ECO:0000256" key="8">
    <source>
        <dbReference type="ARBA" id="ARBA00022490"/>
    </source>
</evidence>
<evidence type="ECO:0000259" key="19">
    <source>
        <dbReference type="Pfam" id="PF24621"/>
    </source>
</evidence>
<feature type="binding site" evidence="17">
    <location>
        <position position="263"/>
    </location>
    <ligand>
        <name>Zn(2+)</name>
        <dbReference type="ChEBI" id="CHEBI:29105"/>
    </ligand>
</feature>
<dbReference type="HAMAP" id="MF_00110">
    <property type="entry name" value="DHQ_synthase"/>
    <property type="match status" value="1"/>
</dbReference>
<dbReference type="PANTHER" id="PTHR43622">
    <property type="entry name" value="3-DEHYDROQUINATE SYNTHASE"/>
    <property type="match status" value="1"/>
</dbReference>
<proteinExistence type="inferred from homology"/>
<dbReference type="InterPro" id="IPR056179">
    <property type="entry name" value="DHQS_C"/>
</dbReference>
<evidence type="ECO:0000256" key="9">
    <source>
        <dbReference type="ARBA" id="ARBA00022605"/>
    </source>
</evidence>
<dbReference type="GO" id="GO:0009423">
    <property type="term" value="P:chorismate biosynthetic process"/>
    <property type="evidence" value="ECO:0007669"/>
    <property type="project" value="UniProtKB-UniRule"/>
</dbReference>
<evidence type="ECO:0000256" key="7">
    <source>
        <dbReference type="ARBA" id="ARBA00017684"/>
    </source>
</evidence>
<feature type="domain" description="3-dehydroquinate synthase C-terminal" evidence="19">
    <location>
        <begin position="182"/>
        <end position="323"/>
    </location>
</feature>
<organism evidence="20 21">
    <name type="scientific">Garciella nitratireducens DSM 15102</name>
    <dbReference type="NCBI Taxonomy" id="1121911"/>
    <lineage>
        <taxon>Bacteria</taxon>
        <taxon>Bacillati</taxon>
        <taxon>Bacillota</taxon>
        <taxon>Clostridia</taxon>
        <taxon>Eubacteriales</taxon>
        <taxon>Eubacteriaceae</taxon>
        <taxon>Garciella</taxon>
    </lineage>
</organism>
<evidence type="ECO:0000256" key="11">
    <source>
        <dbReference type="ARBA" id="ARBA00022741"/>
    </source>
</evidence>
<comment type="function">
    <text evidence="17">Catalyzes the conversion of 3-deoxy-D-arabino-heptulosonate 7-phosphate (DAHP) to dehydroquinate (DHQ).</text>
</comment>
<dbReference type="InterPro" id="IPR050071">
    <property type="entry name" value="Dehydroquinate_synthase"/>
</dbReference>
<dbReference type="EC" id="4.2.3.4" evidence="6 17"/>
<evidence type="ECO:0000256" key="4">
    <source>
        <dbReference type="ARBA" id="ARBA00004661"/>
    </source>
</evidence>
<dbReference type="GO" id="GO:0003856">
    <property type="term" value="F:3-dehydroquinate synthase activity"/>
    <property type="evidence" value="ECO:0007669"/>
    <property type="project" value="UniProtKB-UniRule"/>
</dbReference>
<evidence type="ECO:0000256" key="17">
    <source>
        <dbReference type="HAMAP-Rule" id="MF_00110"/>
    </source>
</evidence>
<keyword evidence="14 17" id="KW-0057">Aromatic amino acid biosynthesis</keyword>
<feature type="binding site" evidence="17">
    <location>
        <begin position="106"/>
        <end position="110"/>
    </location>
    <ligand>
        <name>NAD(+)</name>
        <dbReference type="ChEBI" id="CHEBI:57540"/>
    </ligand>
</feature>
<evidence type="ECO:0000256" key="12">
    <source>
        <dbReference type="ARBA" id="ARBA00022833"/>
    </source>
</evidence>
<evidence type="ECO:0000256" key="16">
    <source>
        <dbReference type="ARBA" id="ARBA00023285"/>
    </source>
</evidence>
<comment type="cofactor">
    <cofactor evidence="2 17">
        <name>NAD(+)</name>
        <dbReference type="ChEBI" id="CHEBI:57540"/>
    </cofactor>
</comment>
<evidence type="ECO:0000256" key="2">
    <source>
        <dbReference type="ARBA" id="ARBA00001911"/>
    </source>
</evidence>
<evidence type="ECO:0000256" key="3">
    <source>
        <dbReference type="ARBA" id="ARBA00004496"/>
    </source>
</evidence>
<dbReference type="Pfam" id="PF01761">
    <property type="entry name" value="DHQ_synthase"/>
    <property type="match status" value="1"/>
</dbReference>
<sequence length="353" mass="40121">MQKLTVKLPQNPYDILIHKGLLNDIGMQLKKVFHYNKISVITDSNVDGLYGGKLIEILKENGFLVNKIVVTSGEKSKSIDTAQFIYHQLLDYQHTRKDLIIAFGGGVVGDLAGFVAATFLRGVPFVQIPTTLLAQIDSSVGGKVGVNLDRGKNLIGSFYQPQGVFIDPNLLKTLEDRYLFDGMAEVIKYSCIKDEKLFENLLQIHSKKELFDRLEEMIKICCTIKSEIVQRDEKEQGERMLLNFGHTIGHGLEKYYNYNGYTHGEAVAIGMYHITVKSEILGETEKGTSEKIKKVLKKFYLPYKIQEVEKERLIEIIQLDKKKEDGSLNIILLKKIGQSTIKKIDQKEIEKYI</sequence>
<name>A0A1T4N247_9FIRM</name>
<dbReference type="FunFam" id="3.40.50.1970:FF:000001">
    <property type="entry name" value="3-dehydroquinate synthase"/>
    <property type="match status" value="1"/>
</dbReference>
<evidence type="ECO:0000259" key="18">
    <source>
        <dbReference type="Pfam" id="PF01761"/>
    </source>
</evidence>
<keyword evidence="10 17" id="KW-0479">Metal-binding</keyword>
<keyword evidence="13 17" id="KW-0520">NAD</keyword>
<keyword evidence="9 17" id="KW-0028">Amino-acid biosynthesis</keyword>
<dbReference type="GO" id="GO:0000166">
    <property type="term" value="F:nucleotide binding"/>
    <property type="evidence" value="ECO:0007669"/>
    <property type="project" value="UniProtKB-KW"/>
</dbReference>
<keyword evidence="8 17" id="KW-0963">Cytoplasm</keyword>
<feature type="binding site" evidence="17">
    <location>
        <begin position="72"/>
        <end position="77"/>
    </location>
    <ligand>
        <name>NAD(+)</name>
        <dbReference type="ChEBI" id="CHEBI:57540"/>
    </ligand>
</feature>
<dbReference type="AlphaFoldDB" id="A0A1T4N247"/>
<gene>
    <name evidence="17" type="primary">aroB</name>
    <name evidence="20" type="ORF">SAMN02745973_01527</name>
</gene>
<evidence type="ECO:0000256" key="5">
    <source>
        <dbReference type="ARBA" id="ARBA00005412"/>
    </source>
</evidence>
<evidence type="ECO:0000256" key="10">
    <source>
        <dbReference type="ARBA" id="ARBA00022723"/>
    </source>
</evidence>
<evidence type="ECO:0000256" key="14">
    <source>
        <dbReference type="ARBA" id="ARBA00023141"/>
    </source>
</evidence>
<evidence type="ECO:0000256" key="13">
    <source>
        <dbReference type="ARBA" id="ARBA00023027"/>
    </source>
</evidence>
<dbReference type="OrthoDB" id="9806583at2"/>
<dbReference type="Pfam" id="PF24621">
    <property type="entry name" value="DHQS_C"/>
    <property type="match status" value="1"/>
</dbReference>